<gene>
    <name evidence="2" type="ORF">B4147_3192</name>
</gene>
<reference evidence="3" key="2">
    <citation type="submission" date="2015-04" db="EMBL/GenBank/DDBJ databases">
        <title>Draft Genome Sequences of Eight Spore-Forming Food Isolates of Bacillus cereus Genome sequencing.</title>
        <authorList>
            <person name="Krawcyk A.O."/>
            <person name="de Jong A."/>
            <person name="Eijlander R.T."/>
            <person name="Berendsen E.M."/>
            <person name="Holsappel S."/>
            <person name="Wells-Bennik M."/>
            <person name="Kuipers O.P."/>
        </authorList>
    </citation>
    <scope>NUCLEOTIDE SEQUENCE [LARGE SCALE GENOMIC DNA]</scope>
    <source>
        <strain evidence="3">B4147</strain>
    </source>
</reference>
<comment type="caution">
    <text evidence="2">The sequence shown here is derived from an EMBL/GenBank/DDBJ whole genome shotgun (WGS) entry which is preliminary data.</text>
</comment>
<keyword evidence="1" id="KW-1133">Transmembrane helix</keyword>
<proteinExistence type="predicted"/>
<keyword evidence="1" id="KW-0472">Membrane</keyword>
<keyword evidence="1" id="KW-0812">Transmembrane</keyword>
<dbReference type="EMBL" id="LCYN01000009">
    <property type="protein sequence ID" value="KKZ97665.1"/>
    <property type="molecule type" value="Genomic_DNA"/>
</dbReference>
<dbReference type="PATRIC" id="fig|1396.433.peg.697"/>
<protein>
    <submittedName>
        <fullName evidence="2">Uncharacterized protein</fullName>
    </submittedName>
</protein>
<dbReference type="Proteomes" id="UP000035350">
    <property type="component" value="Unassembled WGS sequence"/>
</dbReference>
<name>A0A0G8CD06_9BACI</name>
<accession>A0A0G8CD06</accession>
<dbReference type="AlphaFoldDB" id="A0A0G8CD06"/>
<organism evidence="2 3">
    <name type="scientific">Bacillus wiedmannii</name>
    <dbReference type="NCBI Taxonomy" id="1890302"/>
    <lineage>
        <taxon>Bacteria</taxon>
        <taxon>Bacillati</taxon>
        <taxon>Bacillota</taxon>
        <taxon>Bacilli</taxon>
        <taxon>Bacillales</taxon>
        <taxon>Bacillaceae</taxon>
        <taxon>Bacillus</taxon>
        <taxon>Bacillus cereus group</taxon>
    </lineage>
</organism>
<evidence type="ECO:0000256" key="1">
    <source>
        <dbReference type="SAM" id="Phobius"/>
    </source>
</evidence>
<reference evidence="2 3" key="1">
    <citation type="journal article" date="2015" name="Genome Announc.">
        <title>Next-Generation Whole-Genome Sequencing of Eight Strains of Bacillus cereus, Isolated from Food.</title>
        <authorList>
            <person name="Krawczyk A.O."/>
            <person name="de Jong A."/>
            <person name="Eijlander R.T."/>
            <person name="Berendsen E.M."/>
            <person name="Holsappel S."/>
            <person name="Wells-Bennik M.H."/>
            <person name="Kuipers O.P."/>
        </authorList>
    </citation>
    <scope>NUCLEOTIDE SEQUENCE [LARGE SCALE GENOMIC DNA]</scope>
    <source>
        <strain evidence="2 3">B4147</strain>
    </source>
</reference>
<feature type="transmembrane region" description="Helical" evidence="1">
    <location>
        <begin position="6"/>
        <end position="29"/>
    </location>
</feature>
<evidence type="ECO:0000313" key="2">
    <source>
        <dbReference type="EMBL" id="KKZ97665.1"/>
    </source>
</evidence>
<sequence length="43" mass="5072">MYVVNALFSPCFVMAKIWSFSFHVLFLLLCSNLQQMKKEELKS</sequence>
<evidence type="ECO:0000313" key="3">
    <source>
        <dbReference type="Proteomes" id="UP000035350"/>
    </source>
</evidence>